<dbReference type="AlphaFoldDB" id="A0A1A8GSC8"/>
<feature type="non-terminal residue" evidence="1">
    <location>
        <position position="1"/>
    </location>
</feature>
<gene>
    <name evidence="1" type="primary">Nfu_g_1_022001</name>
</gene>
<sequence length="98" mass="11143">LSELFLLRFHTVVLFKTQKRFVYLFVSLRFADGCQLPQADADGGASLPSHLEQKAIATAPKLQNKIMEMLHGQHTRILLKGQTETLKKHLNNIDNTRT</sequence>
<feature type="non-terminal residue" evidence="1">
    <location>
        <position position="98"/>
    </location>
</feature>
<protein>
    <submittedName>
        <fullName evidence="1">Uncharacterized protein</fullName>
    </submittedName>
</protein>
<evidence type="ECO:0000313" key="1">
    <source>
        <dbReference type="EMBL" id="SBQ74072.1"/>
    </source>
</evidence>
<organism evidence="1">
    <name type="scientific">Nothobranchius korthausae</name>
    <dbReference type="NCBI Taxonomy" id="1143690"/>
    <lineage>
        <taxon>Eukaryota</taxon>
        <taxon>Metazoa</taxon>
        <taxon>Chordata</taxon>
        <taxon>Craniata</taxon>
        <taxon>Vertebrata</taxon>
        <taxon>Euteleostomi</taxon>
        <taxon>Actinopterygii</taxon>
        <taxon>Neopterygii</taxon>
        <taxon>Teleostei</taxon>
        <taxon>Neoteleostei</taxon>
        <taxon>Acanthomorphata</taxon>
        <taxon>Ovalentaria</taxon>
        <taxon>Atherinomorphae</taxon>
        <taxon>Cyprinodontiformes</taxon>
        <taxon>Nothobranchiidae</taxon>
        <taxon>Nothobranchius</taxon>
    </lineage>
</organism>
<accession>A0A1A8GSC8</accession>
<name>A0A1A8GSC8_9TELE</name>
<proteinExistence type="predicted"/>
<reference evidence="1" key="2">
    <citation type="submission" date="2016-06" db="EMBL/GenBank/DDBJ databases">
        <title>The genome of a short-lived fish provides insights into sex chromosome evolution and the genetic control of aging.</title>
        <authorList>
            <person name="Reichwald K."/>
            <person name="Felder M."/>
            <person name="Petzold A."/>
            <person name="Koch P."/>
            <person name="Groth M."/>
            <person name="Platzer M."/>
        </authorList>
    </citation>
    <scope>NUCLEOTIDE SEQUENCE</scope>
    <source>
        <tissue evidence="1">Brain</tissue>
    </source>
</reference>
<reference evidence="1" key="1">
    <citation type="submission" date="2016-05" db="EMBL/GenBank/DDBJ databases">
        <authorList>
            <person name="Lavstsen T."/>
            <person name="Jespersen J.S."/>
        </authorList>
    </citation>
    <scope>NUCLEOTIDE SEQUENCE</scope>
    <source>
        <tissue evidence="1">Brain</tissue>
    </source>
</reference>
<dbReference type="EMBL" id="HAEC01005995">
    <property type="protein sequence ID" value="SBQ74072.1"/>
    <property type="molecule type" value="Transcribed_RNA"/>
</dbReference>